<feature type="compositionally biased region" description="Basic and acidic residues" evidence="1">
    <location>
        <begin position="177"/>
        <end position="187"/>
    </location>
</feature>
<proteinExistence type="predicted"/>
<dbReference type="EMBL" id="MDYQ01000069">
    <property type="protein sequence ID" value="PRP84148.1"/>
    <property type="molecule type" value="Genomic_DNA"/>
</dbReference>
<protein>
    <submittedName>
        <fullName evidence="2">Uncharacterized protein</fullName>
    </submittedName>
</protein>
<keyword evidence="3" id="KW-1185">Reference proteome</keyword>
<feature type="region of interest" description="Disordered" evidence="1">
    <location>
        <begin position="51"/>
        <end position="74"/>
    </location>
</feature>
<evidence type="ECO:0000313" key="2">
    <source>
        <dbReference type="EMBL" id="PRP84148.1"/>
    </source>
</evidence>
<organism evidence="2 3">
    <name type="scientific">Planoprotostelium fungivorum</name>
    <dbReference type="NCBI Taxonomy" id="1890364"/>
    <lineage>
        <taxon>Eukaryota</taxon>
        <taxon>Amoebozoa</taxon>
        <taxon>Evosea</taxon>
        <taxon>Variosea</taxon>
        <taxon>Cavosteliida</taxon>
        <taxon>Cavosteliaceae</taxon>
        <taxon>Planoprotostelium</taxon>
    </lineage>
</organism>
<feature type="compositionally biased region" description="Polar residues" evidence="1">
    <location>
        <begin position="1"/>
        <end position="14"/>
    </location>
</feature>
<reference evidence="2 3" key="1">
    <citation type="journal article" date="2018" name="Genome Biol. Evol.">
        <title>Multiple Roots of Fruiting Body Formation in Amoebozoa.</title>
        <authorList>
            <person name="Hillmann F."/>
            <person name="Forbes G."/>
            <person name="Novohradska S."/>
            <person name="Ferling I."/>
            <person name="Riege K."/>
            <person name="Groth M."/>
            <person name="Westermann M."/>
            <person name="Marz M."/>
            <person name="Spaller T."/>
            <person name="Winckler T."/>
            <person name="Schaap P."/>
            <person name="Glockner G."/>
        </authorList>
    </citation>
    <scope>NUCLEOTIDE SEQUENCE [LARGE SCALE GENOMIC DNA]</scope>
    <source>
        <strain evidence="2 3">Jena</strain>
    </source>
</reference>
<accession>A0A2P6NJL2</accession>
<feature type="region of interest" description="Disordered" evidence="1">
    <location>
        <begin position="1"/>
        <end position="21"/>
    </location>
</feature>
<sequence>MSGQQTRAFNTTRLQDGAGKSRTLVGNWQEDEQWAGTQVTGKFAHQPNIISSDRTFDGHAPAPVENNEKKSTIGKRQQVKQAEMMEQALRSTELGLPEPVDRLGQQNRVRTIDEKGGIKTTNEKYQHYPIFNQENDPLESTHQKSYGANGEDLLSTLASGSGGDSTAYLRDKTVTIHGDRSDRDNFNKSHTFSKPISEYQGGQHKPE</sequence>
<dbReference type="Proteomes" id="UP000241769">
    <property type="component" value="Unassembled WGS sequence"/>
</dbReference>
<feature type="region of interest" description="Disordered" evidence="1">
    <location>
        <begin position="177"/>
        <end position="207"/>
    </location>
</feature>
<dbReference type="AlphaFoldDB" id="A0A2P6NJL2"/>
<evidence type="ECO:0000313" key="3">
    <source>
        <dbReference type="Proteomes" id="UP000241769"/>
    </source>
</evidence>
<dbReference type="InParanoid" id="A0A2P6NJL2"/>
<gene>
    <name evidence="2" type="ORF">PROFUN_04139</name>
</gene>
<name>A0A2P6NJL2_9EUKA</name>
<evidence type="ECO:0000256" key="1">
    <source>
        <dbReference type="SAM" id="MobiDB-lite"/>
    </source>
</evidence>
<comment type="caution">
    <text evidence="2">The sequence shown here is derived from an EMBL/GenBank/DDBJ whole genome shotgun (WGS) entry which is preliminary data.</text>
</comment>